<feature type="chain" id="PRO_5040923867" evidence="2">
    <location>
        <begin position="22"/>
        <end position="459"/>
    </location>
</feature>
<name>A0A9X1R2V8_9FLAO</name>
<dbReference type="EMBL" id="JAIRBB010000001">
    <property type="protein sequence ID" value="MCG2430029.1"/>
    <property type="molecule type" value="Genomic_DNA"/>
</dbReference>
<protein>
    <submittedName>
        <fullName evidence="4">T9SS type A sorting domain-containing protein</fullName>
    </submittedName>
</protein>
<proteinExistence type="predicted"/>
<reference evidence="4" key="1">
    <citation type="submission" date="2021-09" db="EMBL/GenBank/DDBJ databases">
        <title>Genome of Aequorivita sp. strain F64183.</title>
        <authorList>
            <person name="Wang Y."/>
        </authorList>
    </citation>
    <scope>NUCLEOTIDE SEQUENCE</scope>
    <source>
        <strain evidence="4">F64183</strain>
    </source>
</reference>
<keyword evidence="5" id="KW-1185">Reference proteome</keyword>
<organism evidence="4 5">
    <name type="scientific">Aequorivita xiaoshiensis</name>
    <dbReference type="NCBI Taxonomy" id="2874476"/>
    <lineage>
        <taxon>Bacteria</taxon>
        <taxon>Pseudomonadati</taxon>
        <taxon>Bacteroidota</taxon>
        <taxon>Flavobacteriia</taxon>
        <taxon>Flavobacteriales</taxon>
        <taxon>Flavobacteriaceae</taxon>
        <taxon>Aequorivita</taxon>
    </lineage>
</organism>
<evidence type="ECO:0000256" key="2">
    <source>
        <dbReference type="SAM" id="SignalP"/>
    </source>
</evidence>
<dbReference type="Gene3D" id="2.160.20.110">
    <property type="match status" value="1"/>
</dbReference>
<evidence type="ECO:0000256" key="1">
    <source>
        <dbReference type="ARBA" id="ARBA00022729"/>
    </source>
</evidence>
<comment type="caution">
    <text evidence="4">The sequence shown here is derived from an EMBL/GenBank/DDBJ whole genome shotgun (WGS) entry which is preliminary data.</text>
</comment>
<feature type="signal peptide" evidence="2">
    <location>
        <begin position="1"/>
        <end position="21"/>
    </location>
</feature>
<evidence type="ECO:0000313" key="4">
    <source>
        <dbReference type="EMBL" id="MCG2430029.1"/>
    </source>
</evidence>
<gene>
    <name evidence="4" type="ORF">K8344_02770</name>
</gene>
<dbReference type="Pfam" id="PF18962">
    <property type="entry name" value="Por_Secre_tail"/>
    <property type="match status" value="1"/>
</dbReference>
<dbReference type="Proteomes" id="UP001139462">
    <property type="component" value="Unassembled WGS sequence"/>
</dbReference>
<dbReference type="AlphaFoldDB" id="A0A9X1R2V8"/>
<accession>A0A9X1R2V8</accession>
<evidence type="ECO:0000259" key="3">
    <source>
        <dbReference type="Pfam" id="PF18962"/>
    </source>
</evidence>
<keyword evidence="1 2" id="KW-0732">Signal</keyword>
<evidence type="ECO:0000313" key="5">
    <source>
        <dbReference type="Proteomes" id="UP001139462"/>
    </source>
</evidence>
<dbReference type="NCBIfam" id="TIGR04183">
    <property type="entry name" value="Por_Secre_tail"/>
    <property type="match status" value="1"/>
</dbReference>
<feature type="domain" description="Secretion system C-terminal sorting" evidence="3">
    <location>
        <begin position="389"/>
        <end position="457"/>
    </location>
</feature>
<dbReference type="InterPro" id="IPR026444">
    <property type="entry name" value="Secre_tail"/>
</dbReference>
<sequence>MMKKLQIFLVLFLAFTTFAKAQTYPTTSWSDLADTSWYDSAQDEFTLATAEELAGLAQLVADGNSFENKTIIIGADIDLDGNLWTPIGVEFEIPFSATVEGNNHIISNLWVNMPEVEMAGLFGHTQSASFSNIHIDTANVIGDDNTGTLVANLFDNGSITNCSAINVNVTGKYTTGGLVGGFLTNSTITKSHAIGNVTGTLQVGGLAGTGFDTSAVIECYSEGTVTADLLSGGLVGSYPFGFSGTSTIDNSYSRSNVVANVERAGGLIGGGDNFLIVKNSYSTGTVTAPDYAGGSIGLFGQIEVENLYFDTESSGMTEGVGGIQGPPVTPDITALTTAEMKSAETVDLLNAGSPEAPWAIDSSVNEGYPVLNFVLGVQNNNLDATAVSVYPTVFDTEFTVSSTLELDSYQIYNISGALISSGKLNGKSTKVLASNLSTGNYIVVIRSTEGMVTKRIIKK</sequence>